<dbReference type="Proteomes" id="UP000265520">
    <property type="component" value="Unassembled WGS sequence"/>
</dbReference>
<evidence type="ECO:0000313" key="1">
    <source>
        <dbReference type="EMBL" id="MCI47662.1"/>
    </source>
</evidence>
<keyword evidence="1" id="KW-0647">Proteasome</keyword>
<organism evidence="1 2">
    <name type="scientific">Trifolium medium</name>
    <dbReference type="NCBI Taxonomy" id="97028"/>
    <lineage>
        <taxon>Eukaryota</taxon>
        <taxon>Viridiplantae</taxon>
        <taxon>Streptophyta</taxon>
        <taxon>Embryophyta</taxon>
        <taxon>Tracheophyta</taxon>
        <taxon>Spermatophyta</taxon>
        <taxon>Magnoliopsida</taxon>
        <taxon>eudicotyledons</taxon>
        <taxon>Gunneridae</taxon>
        <taxon>Pentapetalae</taxon>
        <taxon>rosids</taxon>
        <taxon>fabids</taxon>
        <taxon>Fabales</taxon>
        <taxon>Fabaceae</taxon>
        <taxon>Papilionoideae</taxon>
        <taxon>50 kb inversion clade</taxon>
        <taxon>NPAAA clade</taxon>
        <taxon>Hologalegina</taxon>
        <taxon>IRL clade</taxon>
        <taxon>Trifolieae</taxon>
        <taxon>Trifolium</taxon>
    </lineage>
</organism>
<dbReference type="GO" id="GO:0000502">
    <property type="term" value="C:proteasome complex"/>
    <property type="evidence" value="ECO:0007669"/>
    <property type="project" value="UniProtKB-KW"/>
</dbReference>
<protein>
    <submittedName>
        <fullName evidence="1">26S proteasome non-ATPase regulatory subunit 3-like</fullName>
    </submittedName>
</protein>
<dbReference type="EMBL" id="LXQA010375191">
    <property type="protein sequence ID" value="MCI47662.1"/>
    <property type="molecule type" value="Genomic_DNA"/>
</dbReference>
<sequence length="65" mass="7231">MKELASIIETGSNSKEVRRIFRAVRLTMALRPKLTAPVLSSFIDHVLPPASDSHSRLSSYLPNPK</sequence>
<feature type="non-terminal residue" evidence="1">
    <location>
        <position position="65"/>
    </location>
</feature>
<reference evidence="1 2" key="1">
    <citation type="journal article" date="2018" name="Front. Plant Sci.">
        <title>Red Clover (Trifolium pratense) and Zigzag Clover (T. medium) - A Picture of Genomic Similarities and Differences.</title>
        <authorList>
            <person name="Dluhosova J."/>
            <person name="Istvanek J."/>
            <person name="Nedelnik J."/>
            <person name="Repkova J."/>
        </authorList>
    </citation>
    <scope>NUCLEOTIDE SEQUENCE [LARGE SCALE GENOMIC DNA]</scope>
    <source>
        <strain evidence="2">cv. 10/8</strain>
        <tissue evidence="1">Leaf</tissue>
    </source>
</reference>
<keyword evidence="2" id="KW-1185">Reference proteome</keyword>
<evidence type="ECO:0000313" key="2">
    <source>
        <dbReference type="Proteomes" id="UP000265520"/>
    </source>
</evidence>
<accession>A0A392SGS9</accession>
<proteinExistence type="predicted"/>
<comment type="caution">
    <text evidence="1">The sequence shown here is derived from an EMBL/GenBank/DDBJ whole genome shotgun (WGS) entry which is preliminary data.</text>
</comment>
<dbReference type="AlphaFoldDB" id="A0A392SGS9"/>
<name>A0A392SGS9_9FABA</name>